<dbReference type="EMBL" id="CP011924">
    <property type="protein sequence ID" value="ATD06320.1"/>
    <property type="molecule type" value="Genomic_DNA"/>
</dbReference>
<evidence type="ECO:0000313" key="1">
    <source>
        <dbReference type="EMBL" id="ATD06320.1"/>
    </source>
</evidence>
<organism evidence="1 2">
    <name type="scientific">Pseudoalteromonas piscicida</name>
    <dbReference type="NCBI Taxonomy" id="43662"/>
    <lineage>
        <taxon>Bacteria</taxon>
        <taxon>Pseudomonadati</taxon>
        <taxon>Pseudomonadota</taxon>
        <taxon>Gammaproteobacteria</taxon>
        <taxon>Alteromonadales</taxon>
        <taxon>Pseudoalteromonadaceae</taxon>
        <taxon>Pseudoalteromonas</taxon>
    </lineage>
</organism>
<reference evidence="1 2" key="1">
    <citation type="submission" date="2015-06" db="EMBL/GenBank/DDBJ databases">
        <authorList>
            <person name="Xie B.-B."/>
            <person name="Rong J.-C."/>
            <person name="Qin Q.-L."/>
            <person name="Zhang Y.-Z."/>
        </authorList>
    </citation>
    <scope>NUCLEOTIDE SEQUENCE [LARGE SCALE GENOMIC DNA]</scope>
    <source>
        <strain evidence="1 2">JCM 20779</strain>
    </source>
</reference>
<gene>
    <name evidence="1" type="ORF">PPIS_a1150</name>
</gene>
<keyword evidence="2" id="KW-1185">Reference proteome</keyword>
<name>A0ABM6NCB0_PSEO7</name>
<accession>A0ABM6NCB0</accession>
<proteinExistence type="predicted"/>
<evidence type="ECO:0000313" key="2">
    <source>
        <dbReference type="Proteomes" id="UP000016521"/>
    </source>
</evidence>
<sequence>MYFLLTTLLIKIKGMLIYYKEGLSLYREVVLGIQLTM</sequence>
<dbReference type="Proteomes" id="UP000016521">
    <property type="component" value="Chromosome I"/>
</dbReference>
<protein>
    <submittedName>
        <fullName evidence="1">Uncharacterized protein</fullName>
    </submittedName>
</protein>